<dbReference type="Gene3D" id="1.10.10.1400">
    <property type="entry name" value="Terminase, small subunit, N-terminal DNA-binding domain, HTH motif"/>
    <property type="match status" value="1"/>
</dbReference>
<dbReference type="InterPro" id="IPR038713">
    <property type="entry name" value="Terminase_Gp1_N_sf"/>
</dbReference>
<proteinExistence type="predicted"/>
<dbReference type="InterPro" id="IPR052404">
    <property type="entry name" value="SPP1-like_terminase"/>
</dbReference>
<protein>
    <submittedName>
        <fullName evidence="3">Terminase small subunit</fullName>
    </submittedName>
</protein>
<keyword evidence="2" id="KW-0231">Viral genome packaging</keyword>
<dbReference type="InterPro" id="IPR005335">
    <property type="entry name" value="Terminase_ssu"/>
</dbReference>
<reference evidence="3 4" key="1">
    <citation type="submission" date="2020-04" db="EMBL/GenBank/DDBJ databases">
        <title>Novosphingobium sp. TW-4 isolated from soil.</title>
        <authorList>
            <person name="Dahal R.H."/>
            <person name="Chaudhary D.K."/>
        </authorList>
    </citation>
    <scope>NUCLEOTIDE SEQUENCE [LARGE SCALE GENOMIC DNA]</scope>
    <source>
        <strain evidence="3 4">TW-4</strain>
    </source>
</reference>
<dbReference type="PANTHER" id="PTHR41328">
    <property type="entry name" value="TERMINASE SMALL SUBUNIT-RELATED"/>
    <property type="match status" value="1"/>
</dbReference>
<organism evidence="3 4">
    <name type="scientific">Novosphingobium olei</name>
    <dbReference type="NCBI Taxonomy" id="2728851"/>
    <lineage>
        <taxon>Bacteria</taxon>
        <taxon>Pseudomonadati</taxon>
        <taxon>Pseudomonadota</taxon>
        <taxon>Alphaproteobacteria</taxon>
        <taxon>Sphingomonadales</taxon>
        <taxon>Sphingomonadaceae</taxon>
        <taxon>Novosphingobium</taxon>
    </lineage>
</organism>
<accession>A0A7Y0GAC9</accession>
<dbReference type="EMBL" id="JABBGM010000003">
    <property type="protein sequence ID" value="NML93789.1"/>
    <property type="molecule type" value="Genomic_DNA"/>
</dbReference>
<dbReference type="Proteomes" id="UP000583556">
    <property type="component" value="Unassembled WGS sequence"/>
</dbReference>
<name>A0A7Y0GAC9_9SPHN</name>
<evidence type="ECO:0000256" key="2">
    <source>
        <dbReference type="ARBA" id="ARBA00023219"/>
    </source>
</evidence>
<evidence type="ECO:0000313" key="3">
    <source>
        <dbReference type="EMBL" id="NML93789.1"/>
    </source>
</evidence>
<dbReference type="PANTHER" id="PTHR41328:SF2">
    <property type="entry name" value="TERMINASE SMALL SUBUNIT"/>
    <property type="match status" value="1"/>
</dbReference>
<keyword evidence="4" id="KW-1185">Reference proteome</keyword>
<evidence type="ECO:0000256" key="1">
    <source>
        <dbReference type="ARBA" id="ARBA00022612"/>
    </source>
</evidence>
<gene>
    <name evidence="3" type="ORF">HHL27_08930</name>
</gene>
<dbReference type="AlphaFoldDB" id="A0A7Y0GAC9"/>
<comment type="caution">
    <text evidence="3">The sequence shown here is derived from an EMBL/GenBank/DDBJ whole genome shotgun (WGS) entry which is preliminary data.</text>
</comment>
<dbReference type="RefSeq" id="WP_169493054.1">
    <property type="nucleotide sequence ID" value="NZ_JABBGM010000003.1"/>
</dbReference>
<dbReference type="Pfam" id="PF03592">
    <property type="entry name" value="Terminase_2"/>
    <property type="match status" value="1"/>
</dbReference>
<evidence type="ECO:0000313" key="4">
    <source>
        <dbReference type="Proteomes" id="UP000583556"/>
    </source>
</evidence>
<sequence length="153" mass="16475">MALTPKQQRFVEEYLVDLNATQAAIRAGYSAKTAKQQGGRLLTNVDVSAALTEARSKLSEKASVDAAYVLRQAVKLHERCMQEVSPILDRKGQQVTDEAGNPLFEFNAAGAAKALELVGKHIDVLAFKEGGAQVNINIAPGLDKFYGEEGEGQ</sequence>
<keyword evidence="1" id="KW-1188">Viral release from host cell</keyword>
<dbReference type="GO" id="GO:0051276">
    <property type="term" value="P:chromosome organization"/>
    <property type="evidence" value="ECO:0007669"/>
    <property type="project" value="InterPro"/>
</dbReference>